<comment type="caution">
    <text evidence="3">The sequence shown here is derived from an EMBL/GenBank/DDBJ whole genome shotgun (WGS) entry which is preliminary data.</text>
</comment>
<feature type="domain" description="hAT-like transposase RNase-H fold" evidence="2">
    <location>
        <begin position="167"/>
        <end position="245"/>
    </location>
</feature>
<dbReference type="AlphaFoldDB" id="A0AAV6XV43"/>
<dbReference type="PANTHER" id="PTHR23272:SF184">
    <property type="entry name" value="OS03G0311250 PROTEIN"/>
    <property type="match status" value="1"/>
</dbReference>
<name>A0AAV6XV43_9LAMI</name>
<keyword evidence="4" id="KW-1185">Reference proteome</keyword>
<evidence type="ECO:0000256" key="1">
    <source>
        <dbReference type="SAM" id="MobiDB-lite"/>
    </source>
</evidence>
<evidence type="ECO:0000313" key="3">
    <source>
        <dbReference type="EMBL" id="KAG8384229.1"/>
    </source>
</evidence>
<dbReference type="GO" id="GO:0003677">
    <property type="term" value="F:DNA binding"/>
    <property type="evidence" value="ECO:0007669"/>
    <property type="project" value="InterPro"/>
</dbReference>
<dbReference type="PANTHER" id="PTHR23272">
    <property type="entry name" value="BED FINGER-RELATED"/>
    <property type="match status" value="1"/>
</dbReference>
<organism evidence="3 4">
    <name type="scientific">Buddleja alternifolia</name>
    <dbReference type="NCBI Taxonomy" id="168488"/>
    <lineage>
        <taxon>Eukaryota</taxon>
        <taxon>Viridiplantae</taxon>
        <taxon>Streptophyta</taxon>
        <taxon>Embryophyta</taxon>
        <taxon>Tracheophyta</taxon>
        <taxon>Spermatophyta</taxon>
        <taxon>Magnoliopsida</taxon>
        <taxon>eudicotyledons</taxon>
        <taxon>Gunneridae</taxon>
        <taxon>Pentapetalae</taxon>
        <taxon>asterids</taxon>
        <taxon>lamiids</taxon>
        <taxon>Lamiales</taxon>
        <taxon>Scrophulariaceae</taxon>
        <taxon>Buddlejeae</taxon>
        <taxon>Buddleja</taxon>
    </lineage>
</organism>
<dbReference type="InterPro" id="IPR012337">
    <property type="entry name" value="RNaseH-like_sf"/>
</dbReference>
<sequence length="250" mass="29474">MRLKTESLPQRKYGTDGQRIEMSTSYSESSQARESGGNEEIIIESQKMKRKASVVWDHFTKFKGLTQKIRETVRYLNLTPFTTQKFDTSLRQRNLKGKRKFTIDVLNRWNSTHLFLEMVLPMKEASCHLQMIDDNSQFNPSESESIEAKIVHGCLKTFYEVTHHFNGSNYPTSNIFFPDICSIKLKMVEWKISEHDFVKMMCDPMKRMFDRYWDTCCLVLAFAVVFDPRLKLKLVESFYKRIYSAMPNHT</sequence>
<dbReference type="InterPro" id="IPR025525">
    <property type="entry name" value="hAT-like_transposase_RNase-H"/>
</dbReference>
<proteinExistence type="predicted"/>
<dbReference type="EMBL" id="WHWC01000004">
    <property type="protein sequence ID" value="KAG8384229.1"/>
    <property type="molecule type" value="Genomic_DNA"/>
</dbReference>
<evidence type="ECO:0000313" key="4">
    <source>
        <dbReference type="Proteomes" id="UP000826271"/>
    </source>
</evidence>
<accession>A0AAV6XV43</accession>
<reference evidence="3" key="1">
    <citation type="submission" date="2019-10" db="EMBL/GenBank/DDBJ databases">
        <authorList>
            <person name="Zhang R."/>
            <person name="Pan Y."/>
            <person name="Wang J."/>
            <person name="Ma R."/>
            <person name="Yu S."/>
        </authorList>
    </citation>
    <scope>NUCLEOTIDE SEQUENCE</scope>
    <source>
        <strain evidence="3">LA-IB0</strain>
        <tissue evidence="3">Leaf</tissue>
    </source>
</reference>
<dbReference type="Proteomes" id="UP000826271">
    <property type="component" value="Unassembled WGS sequence"/>
</dbReference>
<protein>
    <recommendedName>
        <fullName evidence="2">hAT-like transposase RNase-H fold domain-containing protein</fullName>
    </recommendedName>
</protein>
<dbReference type="Pfam" id="PF14372">
    <property type="entry name" value="hAT-like_RNase-H"/>
    <property type="match status" value="1"/>
</dbReference>
<evidence type="ECO:0000259" key="2">
    <source>
        <dbReference type="Pfam" id="PF14372"/>
    </source>
</evidence>
<gene>
    <name evidence="3" type="ORF">BUALT_Bualt04G0096200</name>
</gene>
<feature type="compositionally biased region" description="Polar residues" evidence="1">
    <location>
        <begin position="21"/>
        <end position="33"/>
    </location>
</feature>
<feature type="region of interest" description="Disordered" evidence="1">
    <location>
        <begin position="1"/>
        <end position="38"/>
    </location>
</feature>
<dbReference type="SUPFAM" id="SSF53098">
    <property type="entry name" value="Ribonuclease H-like"/>
    <property type="match status" value="1"/>
</dbReference>